<evidence type="ECO:0000313" key="4">
    <source>
        <dbReference type="Proteomes" id="UP000032680"/>
    </source>
</evidence>
<keyword evidence="2" id="KW-0732">Signal</keyword>
<feature type="signal peptide" evidence="2">
    <location>
        <begin position="1"/>
        <end position="26"/>
    </location>
</feature>
<dbReference type="AlphaFoldDB" id="A0A0D6P8B0"/>
<proteinExistence type="predicted"/>
<reference evidence="3 4" key="1">
    <citation type="submission" date="2012-11" db="EMBL/GenBank/DDBJ databases">
        <title>Whole genome sequence of Acidisphaera rubrifaciens HS-AP3.</title>
        <authorList>
            <person name="Azuma Y."/>
            <person name="Higashiura N."/>
            <person name="Hirakawa H."/>
            <person name="Matsushita K."/>
        </authorList>
    </citation>
    <scope>NUCLEOTIDE SEQUENCE [LARGE SCALE GENOMIC DNA]</scope>
    <source>
        <strain evidence="3 4">HS-AP3</strain>
    </source>
</reference>
<organism evidence="3 4">
    <name type="scientific">Acidisphaera rubrifaciens HS-AP3</name>
    <dbReference type="NCBI Taxonomy" id="1231350"/>
    <lineage>
        <taxon>Bacteria</taxon>
        <taxon>Pseudomonadati</taxon>
        <taxon>Pseudomonadota</taxon>
        <taxon>Alphaproteobacteria</taxon>
        <taxon>Acetobacterales</taxon>
        <taxon>Acetobacteraceae</taxon>
        <taxon>Acidisphaera</taxon>
    </lineage>
</organism>
<keyword evidence="4" id="KW-1185">Reference proteome</keyword>
<name>A0A0D6P8B0_9PROT</name>
<evidence type="ECO:0000313" key="3">
    <source>
        <dbReference type="EMBL" id="GAN77443.1"/>
    </source>
</evidence>
<comment type="caution">
    <text evidence="3">The sequence shown here is derived from an EMBL/GenBank/DDBJ whole genome shotgun (WGS) entry which is preliminary data.</text>
</comment>
<dbReference type="EMBL" id="BANB01000320">
    <property type="protein sequence ID" value="GAN77443.1"/>
    <property type="molecule type" value="Genomic_DNA"/>
</dbReference>
<evidence type="ECO:0000256" key="1">
    <source>
        <dbReference type="SAM" id="MobiDB-lite"/>
    </source>
</evidence>
<feature type="compositionally biased region" description="Basic residues" evidence="1">
    <location>
        <begin position="30"/>
        <end position="45"/>
    </location>
</feature>
<dbReference type="Proteomes" id="UP000032680">
    <property type="component" value="Unassembled WGS sequence"/>
</dbReference>
<evidence type="ECO:0000256" key="2">
    <source>
        <dbReference type="SAM" id="SignalP"/>
    </source>
</evidence>
<accession>A0A0D6P8B0</accession>
<feature type="region of interest" description="Disordered" evidence="1">
    <location>
        <begin position="23"/>
        <end position="55"/>
    </location>
</feature>
<protein>
    <submittedName>
        <fullName evidence="3">Uncharacterized protein</fullName>
    </submittedName>
</protein>
<feature type="chain" id="PRO_5002309786" evidence="2">
    <location>
        <begin position="27"/>
        <end position="55"/>
    </location>
</feature>
<sequence>MRHFRRALLACVGLSALILGAAAAQAATTSHHHHHHSGHHTHRHTQASVSGHTRT</sequence>
<gene>
    <name evidence="3" type="ORF">Asru_0320_03</name>
</gene>